<reference evidence="2" key="2">
    <citation type="submission" date="2022-01" db="EMBL/GenBank/DDBJ databases">
        <authorList>
            <person name="Yamashiro T."/>
            <person name="Shiraishi A."/>
            <person name="Satake H."/>
            <person name="Nakayama K."/>
        </authorList>
    </citation>
    <scope>NUCLEOTIDE SEQUENCE</scope>
</reference>
<comment type="caution">
    <text evidence="2">The sequence shown here is derived from an EMBL/GenBank/DDBJ whole genome shotgun (WGS) entry which is preliminary data.</text>
</comment>
<organism evidence="2 3">
    <name type="scientific">Tanacetum coccineum</name>
    <dbReference type="NCBI Taxonomy" id="301880"/>
    <lineage>
        <taxon>Eukaryota</taxon>
        <taxon>Viridiplantae</taxon>
        <taxon>Streptophyta</taxon>
        <taxon>Embryophyta</taxon>
        <taxon>Tracheophyta</taxon>
        <taxon>Spermatophyta</taxon>
        <taxon>Magnoliopsida</taxon>
        <taxon>eudicotyledons</taxon>
        <taxon>Gunneridae</taxon>
        <taxon>Pentapetalae</taxon>
        <taxon>asterids</taxon>
        <taxon>campanulids</taxon>
        <taxon>Asterales</taxon>
        <taxon>Asteraceae</taxon>
        <taxon>Asteroideae</taxon>
        <taxon>Anthemideae</taxon>
        <taxon>Anthemidinae</taxon>
        <taxon>Tanacetum</taxon>
    </lineage>
</organism>
<feature type="region of interest" description="Disordered" evidence="1">
    <location>
        <begin position="1"/>
        <end position="85"/>
    </location>
</feature>
<dbReference type="EMBL" id="BQNB010009220">
    <property type="protein sequence ID" value="GJS60426.1"/>
    <property type="molecule type" value="Genomic_DNA"/>
</dbReference>
<protein>
    <submittedName>
        <fullName evidence="2">Uncharacterized protein</fullName>
    </submittedName>
</protein>
<dbReference type="Proteomes" id="UP001151760">
    <property type="component" value="Unassembled WGS sequence"/>
</dbReference>
<gene>
    <name evidence="2" type="ORF">Tco_0655210</name>
</gene>
<evidence type="ECO:0000256" key="1">
    <source>
        <dbReference type="SAM" id="MobiDB-lite"/>
    </source>
</evidence>
<reference evidence="2" key="1">
    <citation type="journal article" date="2022" name="Int. J. Mol. Sci.">
        <title>Draft Genome of Tanacetum Coccineum: Genomic Comparison of Closely Related Tanacetum-Family Plants.</title>
        <authorList>
            <person name="Yamashiro T."/>
            <person name="Shiraishi A."/>
            <person name="Nakayama K."/>
            <person name="Satake H."/>
        </authorList>
    </citation>
    <scope>NUCLEOTIDE SEQUENCE</scope>
</reference>
<accession>A0ABQ4X5I7</accession>
<sequence length="322" mass="36419">MQHSGGYPRRAPTKARLASARRTEPRASSKRNRGAPHEGDGDGMLFLHRAGMRSTPRRPPHLEAWGSPPVGVNTPGGRRGAGSRDATSLRLRKFWAYAVTVGAGLEGLREERQRPRETVDTCGSNVHTTFDHNDIKWFRRRESLQAKKVESFKASISINKEKDVNDLLRMYDNIDPSVNTPIMPPNMLGADLIGKAVNESRYRGMIGPLMNLTASRPNIQFSTDFYARHQANKESYLNFQLISMLRIFRKPFTRSPNMYKEYLAEFWYSAKTLENSKVFFSTPTGGIYGKVGVNTFWKSIGAHYLPHSSEYVAPPFIDIVRP</sequence>
<keyword evidence="3" id="KW-1185">Reference proteome</keyword>
<proteinExistence type="predicted"/>
<name>A0ABQ4X5I7_9ASTR</name>
<evidence type="ECO:0000313" key="2">
    <source>
        <dbReference type="EMBL" id="GJS60426.1"/>
    </source>
</evidence>
<evidence type="ECO:0000313" key="3">
    <source>
        <dbReference type="Proteomes" id="UP001151760"/>
    </source>
</evidence>